<sequence length="1928" mass="201467">MSEERAGEAAAAGSSPSEQYAASNAEQHVDASNADGAPASQHLDGASTQSTQQPVASDPTSNHDEASQPTITASTSERDVESLTASHDRSESLSDNNANTAAALSSATISSSSPQLASLPAKKFTSLNVNKRFLEKAGPSTPSVPSPATLKLGTSVSPLPSHRLSSPSATSRLTSAKLSSVPKPQPAGWATTKPPTAATPKTTPSSQSLAAVPQPPVSGPASDATPVSAAAPADPLPAQASAPLPKAIHSPKPSNQSASQSSNGIAAPSANSAAIPSPRLVSMGRDSSRPGSAGLDSGSGQGRASPGLRNAALGASLRTPSPANVSRAPWAGVKSSLSSNPPSTTRGSQLSDFPTAAEAARAKQEQEEKAAAAAAREAAKQQAALQALDRFRGTSLGSGKHWDEMEDEDGGFLGEVVEFGDGSQYKIPTSNDGSRGEADDGPPVSKEERFKDVTHDRSWPQRNLAQPAATASSDRVRPAAGTAVGQSAAWGPMKNRELATSSPNESAQATSRPSRSEQRAEKVIIPTTGASVSLRSPTETREPSGFSHGRERRPGLGSAPYGGRQDSSGPPPAVQAASVQAARAWGPLAQRQASLNPGSAPPAVASPTPPSAVDTSAPPAPTAAPTAPEPMRPVAPLPSVQSQQPQQPQQLPEPQQPQQRQQRPLELPRTAPQPVRERQPLPAREPQPSAVGSFSTNSRPLPPHLLVTGSGDRRPPAQAQWNRPLPPHLAQTLRPAAPAQFSDAAGRKTSHAYEETRRTEAPAAPISATSVGNAGRHQLDSESIASHSQQPPQVRADAQIRAPWGPKAMAQSRIQNSADAHDRHQPAASTQTPPAPESRQEEDVHAAIERARKRRQEEEEARLAEKERARKKALAIEERIRAAEQQKQAEAQAAAQKRATEAANAAVAPPETPSLRKPGPADSAASWRTARPGSVTTNPETARPRLPQTSAMPTGQVDAAPITGSDEKIRNSRVASSPRAPRIEDDRSTVQREQREQKVTQFKDQQWQRGAIVHDAIARPALPHLENEARSAELAAKAQATEAPKTILSRPAKSPPAPSPAEVRLNHAMPPQGIESKSQRSIPSATDRSVSTTSSASRPREAAPRERLPRVAATAAAAAAAAEKASVPIPAPVPVRLYPIVPKESLETRQEAAQDAPPAWNRFVVHLNGSRARPKLNRYQQKQLFARIAAMKAPGRSVYPLTWDPPLPHLSIKTLSRDDQLFPKRYHRGSVIAPVKIPSRVLPRGLLSIVPQVMSQGAGVGSRKQARFDLTPRWSEGQSTSGLGFQFSTGAQPSSLSPASQIQVRLPGRHATVVQPSPARHLPDGMQTAAPAVGRRSHPVDATTDAIIGEVLSAGAPQPSYDDRGKSAFHAASAAAPGSLGPLDYPQNGYSADAFGSHNGAGGYRAKGPRGSNAAVAFYDDRQISTPSPVSFMVSSEIKADTGGARGSPSPFGIPGSARPPQAQTPASAGSMLPSPSMSTQGTWGQSSLTFPVLETRSSNLADRDHIKSVWSLATNSHAGETQNSLKDIGDDFLPSALPMSVHDFRADDGHTRGAQEDGDTWAPFNRYQQTQYGRSQHDMGTNSRDLSPVNHRSNGFDPTSRSPALSLDAPTAAVARARETGQHYSSVPQQASNAYSPLNGGAYGGHQTSSFSPREPQQDGGSGLNQKGFGAYSGYGSGASGNNNLSSMTTDALYSNYSGGSMTPNRQSYGQFSSHASTARSAPGSPYSGMSRHAGNLNSGVSSYSLFPTSSSGGNVGSRSSQTSNAMEGLGALDDTSFGTGRSQFYGARGYQSQQQQASQSSSAGGSGKWPSSVSGAGSNSSISVAGSVLRPAASVFNPSKYTSQRSSPSQQARMGQHVLPASQQQQQQQAHHHAQADYSLDPTSSSNSGGPIDQRESSQYSQTSTGSGAYGTSGAGYNAFSSGAMW</sequence>
<feature type="compositionally biased region" description="Low complexity" evidence="1">
    <location>
        <begin position="155"/>
        <end position="168"/>
    </location>
</feature>
<dbReference type="eggNOG" id="ENOG502S3G2">
    <property type="taxonomic scope" value="Eukaryota"/>
</dbReference>
<feature type="compositionally biased region" description="Polar residues" evidence="1">
    <location>
        <begin position="1623"/>
        <end position="1637"/>
    </location>
</feature>
<feature type="compositionally biased region" description="Basic and acidic residues" evidence="1">
    <location>
        <begin position="445"/>
        <end position="459"/>
    </location>
</feature>
<feature type="compositionally biased region" description="Basic and acidic residues" evidence="1">
    <location>
        <begin position="76"/>
        <end position="92"/>
    </location>
</feature>
<evidence type="ECO:0000313" key="3">
    <source>
        <dbReference type="Proteomes" id="UP000000561"/>
    </source>
</evidence>
<feature type="compositionally biased region" description="Low complexity" evidence="1">
    <location>
        <begin position="597"/>
        <end position="617"/>
    </location>
</feature>
<dbReference type="VEuPathDB" id="FungiDB:UMAG_01657"/>
<evidence type="ECO:0000313" key="2">
    <source>
        <dbReference type="EMBL" id="KIS70483.1"/>
    </source>
</evidence>
<feature type="compositionally biased region" description="Low complexity" evidence="1">
    <location>
        <begin position="371"/>
        <end position="388"/>
    </location>
</feature>
<dbReference type="InParanoid" id="A0A0D1CVR6"/>
<feature type="compositionally biased region" description="Polar residues" evidence="1">
    <location>
        <begin position="1075"/>
        <end position="1093"/>
    </location>
</feature>
<feature type="compositionally biased region" description="Polar residues" evidence="1">
    <location>
        <begin position="1572"/>
        <end position="1604"/>
    </location>
</feature>
<feature type="compositionally biased region" description="Low complexity" evidence="1">
    <location>
        <begin position="885"/>
        <end position="909"/>
    </location>
</feature>
<feature type="compositionally biased region" description="Low complexity" evidence="1">
    <location>
        <begin position="190"/>
        <end position="204"/>
    </location>
</feature>
<organism evidence="2 3">
    <name type="scientific">Mycosarcoma maydis</name>
    <name type="common">Corn smut fungus</name>
    <name type="synonym">Ustilago maydis</name>
    <dbReference type="NCBI Taxonomy" id="5270"/>
    <lineage>
        <taxon>Eukaryota</taxon>
        <taxon>Fungi</taxon>
        <taxon>Dikarya</taxon>
        <taxon>Basidiomycota</taxon>
        <taxon>Ustilaginomycotina</taxon>
        <taxon>Ustilaginomycetes</taxon>
        <taxon>Ustilaginales</taxon>
        <taxon>Ustilaginaceae</taxon>
        <taxon>Mycosarcoma</taxon>
    </lineage>
</organism>
<dbReference type="RefSeq" id="XP_011387641.1">
    <property type="nucleotide sequence ID" value="XM_011389339.1"/>
</dbReference>
<feature type="compositionally biased region" description="Basic and acidic residues" evidence="1">
    <location>
        <begin position="981"/>
        <end position="998"/>
    </location>
</feature>
<dbReference type="OMA" id="HLNPNAH"/>
<feature type="compositionally biased region" description="Pro residues" evidence="1">
    <location>
        <begin position="618"/>
        <end position="636"/>
    </location>
</feature>
<accession>A0A0D1CVR6</accession>
<feature type="compositionally biased region" description="Basic and acidic residues" evidence="1">
    <location>
        <begin position="538"/>
        <end position="554"/>
    </location>
</feature>
<feature type="compositionally biased region" description="Low complexity" evidence="1">
    <location>
        <begin position="261"/>
        <end position="278"/>
    </location>
</feature>
<feature type="compositionally biased region" description="Basic and acidic residues" evidence="1">
    <location>
        <begin position="751"/>
        <end position="760"/>
    </location>
</feature>
<feature type="compositionally biased region" description="Polar residues" evidence="1">
    <location>
        <begin position="528"/>
        <end position="537"/>
    </location>
</feature>
<feature type="compositionally biased region" description="Low complexity" evidence="1">
    <location>
        <begin position="1751"/>
        <end position="1762"/>
    </location>
</feature>
<feature type="region of interest" description="Disordered" evidence="1">
    <location>
        <begin position="1572"/>
        <end position="1669"/>
    </location>
</feature>
<protein>
    <submittedName>
        <fullName evidence="2">Uncharacterized protein</fullName>
    </submittedName>
</protein>
<feature type="region of interest" description="Disordered" evidence="1">
    <location>
        <begin position="1440"/>
        <end position="1484"/>
    </location>
</feature>
<feature type="compositionally biased region" description="Low complexity" evidence="1">
    <location>
        <begin position="637"/>
        <end position="668"/>
    </location>
</feature>
<feature type="compositionally biased region" description="Low complexity" evidence="1">
    <location>
        <begin position="1899"/>
        <end position="1909"/>
    </location>
</feature>
<feature type="compositionally biased region" description="Low complexity" evidence="1">
    <location>
        <begin position="1793"/>
        <end position="1805"/>
    </location>
</feature>
<feature type="compositionally biased region" description="Polar residues" evidence="1">
    <location>
        <begin position="690"/>
        <end position="699"/>
    </location>
</feature>
<feature type="compositionally biased region" description="Polar residues" evidence="1">
    <location>
        <begin position="1706"/>
        <end position="1721"/>
    </location>
</feature>
<feature type="region of interest" description="Disordered" evidence="1">
    <location>
        <begin position="1750"/>
        <end position="1775"/>
    </location>
</feature>
<proteinExistence type="predicted"/>
<feature type="region of interest" description="Disordered" evidence="1">
    <location>
        <begin position="1706"/>
        <end position="1735"/>
    </location>
</feature>
<feature type="compositionally biased region" description="Polar residues" evidence="1">
    <location>
        <begin position="498"/>
        <end position="513"/>
    </location>
</feature>
<reference evidence="2 3" key="1">
    <citation type="journal article" date="2006" name="Nature">
        <title>Insights from the genome of the biotrophic fungal plant pathogen Ustilago maydis.</title>
        <authorList>
            <person name="Kamper J."/>
            <person name="Kahmann R."/>
            <person name="Bolker M."/>
            <person name="Ma L.J."/>
            <person name="Brefort T."/>
            <person name="Saville B.J."/>
            <person name="Banuett F."/>
            <person name="Kronstad J.W."/>
            <person name="Gold S.E."/>
            <person name="Muller O."/>
            <person name="Perlin M.H."/>
            <person name="Wosten H.A."/>
            <person name="de Vries R."/>
            <person name="Ruiz-Herrera J."/>
            <person name="Reynaga-Pena C.G."/>
            <person name="Snetselaar K."/>
            <person name="McCann M."/>
            <person name="Perez-Martin J."/>
            <person name="Feldbrugge M."/>
            <person name="Basse C.W."/>
            <person name="Steinberg G."/>
            <person name="Ibeas J.I."/>
            <person name="Holloman W."/>
            <person name="Guzman P."/>
            <person name="Farman M."/>
            <person name="Stajich J.E."/>
            <person name="Sentandreu R."/>
            <person name="Gonzalez-Prieto J.M."/>
            <person name="Kennell J.C."/>
            <person name="Molina L."/>
            <person name="Schirawski J."/>
            <person name="Mendoza-Mendoza A."/>
            <person name="Greilinger D."/>
            <person name="Munch K."/>
            <person name="Rossel N."/>
            <person name="Scherer M."/>
            <person name="Vranes M."/>
            <person name="Ladendorf O."/>
            <person name="Vincon V."/>
            <person name="Fuchs U."/>
            <person name="Sandrock B."/>
            <person name="Meng S."/>
            <person name="Ho E.C."/>
            <person name="Cahill M.J."/>
            <person name="Boyce K.J."/>
            <person name="Klose J."/>
            <person name="Klosterman S.J."/>
            <person name="Deelstra H.J."/>
            <person name="Ortiz-Castellanos L."/>
            <person name="Li W."/>
            <person name="Sanchez-Alonso P."/>
            <person name="Schreier P.H."/>
            <person name="Hauser-Hahn I."/>
            <person name="Vaupel M."/>
            <person name="Koopmann E."/>
            <person name="Friedrich G."/>
            <person name="Voss H."/>
            <person name="Schluter T."/>
            <person name="Margolis J."/>
            <person name="Platt D."/>
            <person name="Swimmer C."/>
            <person name="Gnirke A."/>
            <person name="Chen F."/>
            <person name="Vysotskaia V."/>
            <person name="Mannhaupt G."/>
            <person name="Guldener U."/>
            <person name="Munsterkotter M."/>
            <person name="Haase D."/>
            <person name="Oesterheld M."/>
            <person name="Mewes H.W."/>
            <person name="Mauceli E.W."/>
            <person name="DeCaprio D."/>
            <person name="Wade C.M."/>
            <person name="Butler J."/>
            <person name="Young S."/>
            <person name="Jaffe D.B."/>
            <person name="Calvo S."/>
            <person name="Nusbaum C."/>
            <person name="Galagan J."/>
            <person name="Birren B.W."/>
        </authorList>
    </citation>
    <scope>NUCLEOTIDE SEQUENCE [LARGE SCALE GENOMIC DNA]</scope>
    <source>
        <strain evidence="3">DSM 14603 / FGSC 9021 / UM521</strain>
    </source>
</reference>
<feature type="compositionally biased region" description="Low complexity" evidence="1">
    <location>
        <begin position="1813"/>
        <end position="1824"/>
    </location>
</feature>
<dbReference type="GeneID" id="23562587"/>
<feature type="compositionally biased region" description="Polar residues" evidence="1">
    <location>
        <begin position="335"/>
        <end position="352"/>
    </location>
</feature>
<dbReference type="KEGG" id="uma:UMAG_01657"/>
<feature type="compositionally biased region" description="Low complexity" evidence="1">
    <location>
        <begin position="574"/>
        <end position="584"/>
    </location>
</feature>
<feature type="compositionally biased region" description="Polar residues" evidence="1">
    <location>
        <begin position="169"/>
        <end position="178"/>
    </location>
</feature>
<feature type="compositionally biased region" description="Basic and acidic residues" evidence="1">
    <location>
        <begin position="1098"/>
        <end position="1109"/>
    </location>
</feature>
<feature type="compositionally biased region" description="Basic and acidic residues" evidence="1">
    <location>
        <begin position="838"/>
        <end position="884"/>
    </location>
</feature>
<dbReference type="EMBL" id="CM003142">
    <property type="protein sequence ID" value="KIS70483.1"/>
    <property type="molecule type" value="Genomic_DNA"/>
</dbReference>
<feature type="compositionally biased region" description="Polar residues" evidence="1">
    <location>
        <begin position="999"/>
        <end position="1008"/>
    </location>
</feature>
<feature type="compositionally biased region" description="Basic and acidic residues" evidence="1">
    <location>
        <begin position="360"/>
        <end position="370"/>
    </location>
</feature>
<dbReference type="Proteomes" id="UP000000561">
    <property type="component" value="Chromosome 3"/>
</dbReference>
<dbReference type="STRING" id="237631.A0A0D1CVR6"/>
<feature type="region of interest" description="Disordered" evidence="1">
    <location>
        <begin position="1841"/>
        <end position="1928"/>
    </location>
</feature>
<feature type="region of interest" description="Disordered" evidence="1">
    <location>
        <begin position="1"/>
        <end position="123"/>
    </location>
</feature>
<dbReference type="OrthoDB" id="2504896at2759"/>
<feature type="compositionally biased region" description="Polar residues" evidence="1">
    <location>
        <begin position="1462"/>
        <end position="1484"/>
    </location>
</feature>
<evidence type="ECO:0000256" key="1">
    <source>
        <dbReference type="SAM" id="MobiDB-lite"/>
    </source>
</evidence>
<feature type="compositionally biased region" description="Low complexity" evidence="1">
    <location>
        <begin position="93"/>
        <end position="121"/>
    </location>
</feature>
<feature type="compositionally biased region" description="Low complexity" evidence="1">
    <location>
        <begin position="1032"/>
        <end position="1052"/>
    </location>
</feature>
<feature type="compositionally biased region" description="Low complexity" evidence="1">
    <location>
        <begin position="226"/>
        <end position="247"/>
    </location>
</feature>
<gene>
    <name evidence="2" type="ORF">UMAG_01657</name>
</gene>
<feature type="region of interest" description="Disordered" evidence="1">
    <location>
        <begin position="1790"/>
        <end position="1824"/>
    </location>
</feature>
<feature type="region of interest" description="Disordered" evidence="1">
    <location>
        <begin position="135"/>
        <end position="1110"/>
    </location>
</feature>
<feature type="compositionally biased region" description="Low complexity" evidence="1">
    <location>
        <begin position="8"/>
        <end position="18"/>
    </location>
</feature>
<feature type="compositionally biased region" description="Polar residues" evidence="1">
    <location>
        <begin position="460"/>
        <end position="473"/>
    </location>
</feature>
<feature type="compositionally biased region" description="Polar residues" evidence="1">
    <location>
        <begin position="781"/>
        <end position="792"/>
    </location>
</feature>
<feature type="compositionally biased region" description="Polar residues" evidence="1">
    <location>
        <begin position="1841"/>
        <end position="1855"/>
    </location>
</feature>
<feature type="compositionally biased region" description="Polar residues" evidence="1">
    <location>
        <begin position="46"/>
        <end position="60"/>
    </location>
</feature>
<name>A0A0D1CVR6_MYCMD</name>
<keyword evidence="3" id="KW-1185">Reference proteome</keyword>